<accession>E0QSW2</accession>
<proteinExistence type="predicted"/>
<evidence type="ECO:0000256" key="1">
    <source>
        <dbReference type="SAM" id="MobiDB-lite"/>
    </source>
</evidence>
<protein>
    <submittedName>
        <fullName evidence="2">Uncharacterized protein</fullName>
    </submittedName>
</protein>
<feature type="region of interest" description="Disordered" evidence="1">
    <location>
        <begin position="16"/>
        <end position="50"/>
    </location>
</feature>
<sequence>MRCLVVHGCAGNAENTLANPRPAWQNLTGIPDSTRAQRRRFARDNENGYR</sequence>
<gene>
    <name evidence="2" type="ORF">HMPREF0580_1990</name>
</gene>
<reference evidence="2" key="1">
    <citation type="submission" date="2010-08" db="EMBL/GenBank/DDBJ databases">
        <authorList>
            <person name="Muzny D."/>
            <person name="Qin X."/>
            <person name="Deng J."/>
            <person name="Jiang H."/>
            <person name="Liu Y."/>
            <person name="Qu J."/>
            <person name="Song X.-Z."/>
            <person name="Zhang L."/>
            <person name="Thornton R."/>
            <person name="Coyle M."/>
            <person name="Francisco L."/>
            <person name="Jackson L."/>
            <person name="Javaid M."/>
            <person name="Korchina V."/>
            <person name="Kovar C."/>
            <person name="Mata R."/>
            <person name="Mathew T."/>
            <person name="Ngo R."/>
            <person name="Nguyen L."/>
            <person name="Nguyen N."/>
            <person name="Okwuonu G."/>
            <person name="Ongeri F."/>
            <person name="Pham C."/>
            <person name="Simmons D."/>
            <person name="Wilczek-Boney K."/>
            <person name="Hale W."/>
            <person name="Jakkamsetti A."/>
            <person name="Pham P."/>
            <person name="Ruth R."/>
            <person name="San Lucas F."/>
            <person name="Warren J."/>
            <person name="Zhang J."/>
            <person name="Zhao Z."/>
            <person name="Zhou C."/>
            <person name="Zhu D."/>
            <person name="Lee S."/>
            <person name="Bess C."/>
            <person name="Blankenburg K."/>
            <person name="Forbes L."/>
            <person name="Fu Q."/>
            <person name="Gubbala S."/>
            <person name="Hirani K."/>
            <person name="Jayaseelan J.C."/>
            <person name="Lara F."/>
            <person name="Munidasa M."/>
            <person name="Palculict T."/>
            <person name="Patil S."/>
            <person name="Pu L.-L."/>
            <person name="Saada N."/>
            <person name="Tang L."/>
            <person name="Weissenberger G."/>
            <person name="Zhu Y."/>
            <person name="Hemphill L."/>
            <person name="Shang Y."/>
            <person name="Youmans B."/>
            <person name="Ayvaz T."/>
            <person name="Ross M."/>
            <person name="Santibanez J."/>
            <person name="Aqrawi P."/>
            <person name="Gross S."/>
            <person name="Joshi V."/>
            <person name="Fowler G."/>
            <person name="Nazareth L."/>
            <person name="Reid J."/>
            <person name="Worley K."/>
            <person name="Petrosino J."/>
            <person name="Highlander S."/>
            <person name="Gibbs R."/>
        </authorList>
    </citation>
    <scope>NUCLEOTIDE SEQUENCE [LARGE SCALE GENOMIC DNA]</scope>
    <source>
        <strain evidence="2">ATCC 35239</strain>
    </source>
</reference>
<dbReference type="STRING" id="871571.HMPREF0580_1990"/>
<keyword evidence="3" id="KW-1185">Reference proteome</keyword>
<dbReference type="EMBL" id="AEET01000044">
    <property type="protein sequence ID" value="EFM45301.1"/>
    <property type="molecule type" value="Genomic_DNA"/>
</dbReference>
<dbReference type="Proteomes" id="UP000003045">
    <property type="component" value="Unassembled WGS sequence"/>
</dbReference>
<dbReference type="AlphaFoldDB" id="E0QSW2"/>
<dbReference type="HOGENOM" id="CLU_3119924_0_0_11"/>
<comment type="caution">
    <text evidence="2">The sequence shown here is derived from an EMBL/GenBank/DDBJ whole genome shotgun (WGS) entry which is preliminary data.</text>
</comment>
<organism evidence="2 3">
    <name type="scientific">Mobiluncus mulieris ATCC 35239</name>
    <dbReference type="NCBI Taxonomy" id="871571"/>
    <lineage>
        <taxon>Bacteria</taxon>
        <taxon>Bacillati</taxon>
        <taxon>Actinomycetota</taxon>
        <taxon>Actinomycetes</taxon>
        <taxon>Actinomycetales</taxon>
        <taxon>Actinomycetaceae</taxon>
        <taxon>Mobiluncus</taxon>
    </lineage>
</organism>
<name>E0QSW2_9ACTO</name>
<evidence type="ECO:0000313" key="2">
    <source>
        <dbReference type="EMBL" id="EFM45301.1"/>
    </source>
</evidence>
<evidence type="ECO:0000313" key="3">
    <source>
        <dbReference type="Proteomes" id="UP000003045"/>
    </source>
</evidence>